<dbReference type="Pfam" id="PF00860">
    <property type="entry name" value="Xan_ur_permease"/>
    <property type="match status" value="1"/>
</dbReference>
<feature type="transmembrane region" description="Helical" evidence="6">
    <location>
        <begin position="418"/>
        <end position="439"/>
    </location>
</feature>
<name>A0A834X4X0_9FABA</name>
<comment type="subcellular location">
    <subcellularLocation>
        <location evidence="1">Membrane</location>
        <topology evidence="1">Multi-pass membrane protein</topology>
    </subcellularLocation>
</comment>
<evidence type="ECO:0000256" key="5">
    <source>
        <dbReference type="ARBA" id="ARBA00023136"/>
    </source>
</evidence>
<feature type="transmembrane region" description="Helical" evidence="6">
    <location>
        <begin position="521"/>
        <end position="539"/>
    </location>
</feature>
<dbReference type="OrthoDB" id="1641903at2759"/>
<accession>A0A834X4X0</accession>
<feature type="transmembrane region" description="Helical" evidence="6">
    <location>
        <begin position="151"/>
        <end position="170"/>
    </location>
</feature>
<keyword evidence="8" id="KW-1185">Reference proteome</keyword>
<evidence type="ECO:0000256" key="1">
    <source>
        <dbReference type="ARBA" id="ARBA00004141"/>
    </source>
</evidence>
<organism evidence="7 8">
    <name type="scientific">Senna tora</name>
    <dbReference type="NCBI Taxonomy" id="362788"/>
    <lineage>
        <taxon>Eukaryota</taxon>
        <taxon>Viridiplantae</taxon>
        <taxon>Streptophyta</taxon>
        <taxon>Embryophyta</taxon>
        <taxon>Tracheophyta</taxon>
        <taxon>Spermatophyta</taxon>
        <taxon>Magnoliopsida</taxon>
        <taxon>eudicotyledons</taxon>
        <taxon>Gunneridae</taxon>
        <taxon>Pentapetalae</taxon>
        <taxon>rosids</taxon>
        <taxon>fabids</taxon>
        <taxon>Fabales</taxon>
        <taxon>Fabaceae</taxon>
        <taxon>Caesalpinioideae</taxon>
        <taxon>Cassia clade</taxon>
        <taxon>Senna</taxon>
    </lineage>
</organism>
<dbReference type="NCBIfam" id="NF037981">
    <property type="entry name" value="NCS2_1"/>
    <property type="match status" value="1"/>
</dbReference>
<evidence type="ECO:0000256" key="4">
    <source>
        <dbReference type="ARBA" id="ARBA00022989"/>
    </source>
</evidence>
<dbReference type="InterPro" id="IPR006043">
    <property type="entry name" value="NCS2"/>
</dbReference>
<reference evidence="7" key="1">
    <citation type="submission" date="2020-09" db="EMBL/GenBank/DDBJ databases">
        <title>Genome-Enabled Discovery of Anthraquinone Biosynthesis in Senna tora.</title>
        <authorList>
            <person name="Kang S.-H."/>
            <person name="Pandey R.P."/>
            <person name="Lee C.-M."/>
            <person name="Sim J.-S."/>
            <person name="Jeong J.-T."/>
            <person name="Choi B.-S."/>
            <person name="Jung M."/>
            <person name="Ginzburg D."/>
            <person name="Zhao K."/>
            <person name="Won S.Y."/>
            <person name="Oh T.-J."/>
            <person name="Yu Y."/>
            <person name="Kim N.-H."/>
            <person name="Lee O.R."/>
            <person name="Lee T.-H."/>
            <person name="Bashyal P."/>
            <person name="Kim T.-S."/>
            <person name="Lee W.-H."/>
            <person name="Kawkins C."/>
            <person name="Kim C.-K."/>
            <person name="Kim J.S."/>
            <person name="Ahn B.O."/>
            <person name="Rhee S.Y."/>
            <person name="Sohng J.K."/>
        </authorList>
    </citation>
    <scope>NUCLEOTIDE SEQUENCE</scope>
    <source>
        <tissue evidence="7">Leaf</tissue>
    </source>
</reference>
<dbReference type="AlphaFoldDB" id="A0A834X4X0"/>
<dbReference type="PANTHER" id="PTHR11119">
    <property type="entry name" value="XANTHINE-URACIL / VITAMIN C PERMEASE FAMILY MEMBER"/>
    <property type="match status" value="1"/>
</dbReference>
<evidence type="ECO:0000256" key="2">
    <source>
        <dbReference type="ARBA" id="ARBA00008821"/>
    </source>
</evidence>
<dbReference type="Proteomes" id="UP000634136">
    <property type="component" value="Unassembled WGS sequence"/>
</dbReference>
<dbReference type="GO" id="GO:0022857">
    <property type="term" value="F:transmembrane transporter activity"/>
    <property type="evidence" value="ECO:0007669"/>
    <property type="project" value="InterPro"/>
</dbReference>
<proteinExistence type="inferred from homology"/>
<comment type="similarity">
    <text evidence="2">Belongs to the nucleobase:cation symporter-2 (NCS2) (TC 2.A.40) family.</text>
</comment>
<dbReference type="EMBL" id="JAAIUW010000003">
    <property type="protein sequence ID" value="KAF7838356.1"/>
    <property type="molecule type" value="Genomic_DNA"/>
</dbReference>
<evidence type="ECO:0000256" key="3">
    <source>
        <dbReference type="ARBA" id="ARBA00022692"/>
    </source>
</evidence>
<evidence type="ECO:0000256" key="6">
    <source>
        <dbReference type="SAM" id="Phobius"/>
    </source>
</evidence>
<sequence>MRLPPLDFAYSKFEALLKDLSFAGISDSLVGFDLLFGVLQSWKKAQETEGGIIMAGGGGGAKADEPQPHPPKDQLPNISYCITSPPPWPEAILLGFQHYLVMLGTTVLIPTALVPQMGGGNEEKAQVIQTLLFVAGINTLLQTLFGTRLPAVIGGSYTYVPTTISIILAGRFSDVSDPIERFKRIMRAIQGALIVASTLQIVLGFSGLWRNVARFLSPLSAVPLVSLVGFGLYELGFPGVAKCVEIGLPELVLLVFVSQYMPHVLHSGKHVFDRFAVIFTIVIVWIYAHLLTVGGAYNHAAPKTQATCRTDRAGLIDGAAWIRIPYPFQWGAPSFDAGEAFAMMMASFVALVESSGAFIAVYRYASATPLPPSVLSRGIGWQGVGILLSGLFGTINGSSVSVENAGLLALTRVGSRRVVQISAGFMIFFSILGKFGAVFASIPPAIIAALYCLFFAYVGAGGLSFLQFCNLNSFRTKFILGFSIFLGLSVAQYFNEYTAINGYGPVHTGARWFNDIVNVPFQSKAFVAGVVAFFLDNTLHKKDGIRKDRGMHWWDRFKSFKGDTRSEEFYSLPFNLNKYFPSV</sequence>
<feature type="transmembrane region" description="Helical" evidence="6">
    <location>
        <begin position="274"/>
        <end position="297"/>
    </location>
</feature>
<feature type="transmembrane region" description="Helical" evidence="6">
    <location>
        <begin position="478"/>
        <end position="495"/>
    </location>
</feature>
<feature type="transmembrane region" description="Helical" evidence="6">
    <location>
        <begin position="445"/>
        <end position="466"/>
    </location>
</feature>
<keyword evidence="5 6" id="KW-0472">Membrane</keyword>
<evidence type="ECO:0000313" key="7">
    <source>
        <dbReference type="EMBL" id="KAF7838356.1"/>
    </source>
</evidence>
<comment type="caution">
    <text evidence="7">The sequence shown here is derived from an EMBL/GenBank/DDBJ whole genome shotgun (WGS) entry which is preliminary data.</text>
</comment>
<feature type="transmembrane region" description="Helical" evidence="6">
    <location>
        <begin position="215"/>
        <end position="236"/>
    </location>
</feature>
<feature type="transmembrane region" description="Helical" evidence="6">
    <location>
        <begin position="191"/>
        <end position="209"/>
    </location>
</feature>
<gene>
    <name evidence="7" type="ORF">G2W53_006838</name>
</gene>
<feature type="transmembrane region" description="Helical" evidence="6">
    <location>
        <begin position="340"/>
        <end position="359"/>
    </location>
</feature>
<feature type="transmembrane region" description="Helical" evidence="6">
    <location>
        <begin position="379"/>
        <end position="397"/>
    </location>
</feature>
<keyword evidence="4 6" id="KW-1133">Transmembrane helix</keyword>
<protein>
    <submittedName>
        <fullName evidence="7">Nucleobase-ascorbate transporter 6</fullName>
    </submittedName>
</protein>
<keyword evidence="3 6" id="KW-0812">Transmembrane</keyword>
<evidence type="ECO:0000313" key="8">
    <source>
        <dbReference type="Proteomes" id="UP000634136"/>
    </source>
</evidence>
<dbReference type="GO" id="GO:0016020">
    <property type="term" value="C:membrane"/>
    <property type="evidence" value="ECO:0007669"/>
    <property type="project" value="UniProtKB-SubCell"/>
</dbReference>